<dbReference type="Pfam" id="PF00571">
    <property type="entry name" value="CBS"/>
    <property type="match status" value="2"/>
</dbReference>
<protein>
    <submittedName>
        <fullName evidence="4">CBS domain-containing protein</fullName>
    </submittedName>
</protein>
<dbReference type="InterPro" id="IPR051257">
    <property type="entry name" value="Diverse_CBS-Domain"/>
</dbReference>
<evidence type="ECO:0000259" key="3">
    <source>
        <dbReference type="PROSITE" id="PS51371"/>
    </source>
</evidence>
<dbReference type="InterPro" id="IPR036890">
    <property type="entry name" value="HATPase_C_sf"/>
</dbReference>
<dbReference type="InterPro" id="IPR003594">
    <property type="entry name" value="HATPase_dom"/>
</dbReference>
<dbReference type="SMART" id="SM00116">
    <property type="entry name" value="CBS"/>
    <property type="match status" value="2"/>
</dbReference>
<gene>
    <name evidence="4" type="ORF">SMC7_06615</name>
</gene>
<dbReference type="PANTHER" id="PTHR43080">
    <property type="entry name" value="CBS DOMAIN-CONTAINING PROTEIN CBSX3, MITOCHONDRIAL"/>
    <property type="match status" value="1"/>
</dbReference>
<dbReference type="InterPro" id="IPR046342">
    <property type="entry name" value="CBS_dom_sf"/>
</dbReference>
<evidence type="ECO:0000256" key="2">
    <source>
        <dbReference type="PROSITE-ProRule" id="PRU00703"/>
    </source>
</evidence>
<dbReference type="OrthoDB" id="9797578at2"/>
<evidence type="ECO:0000313" key="5">
    <source>
        <dbReference type="Proteomes" id="UP000266328"/>
    </source>
</evidence>
<dbReference type="Proteomes" id="UP000266328">
    <property type="component" value="Unassembled WGS sequence"/>
</dbReference>
<feature type="domain" description="CBS" evidence="3">
    <location>
        <begin position="25"/>
        <end position="83"/>
    </location>
</feature>
<reference evidence="4 5" key="1">
    <citation type="submission" date="2018-09" db="EMBL/GenBank/DDBJ databases">
        <title>Discovery and Ecogenomic Context for Candidatus Cryosericales, a Global Caldiserica Order Active in Thawing Permafrost.</title>
        <authorList>
            <person name="Martinez M.A."/>
            <person name="Woodcroft B.J."/>
            <person name="Ignacio Espinoza J.C."/>
            <person name="Zayed A."/>
            <person name="Singleton C.M."/>
            <person name="Boyd J."/>
            <person name="Li Y.-F."/>
            <person name="Purvine S."/>
            <person name="Maughan H."/>
            <person name="Hodgkins S.B."/>
            <person name="Anderson D."/>
            <person name="Sederholm M."/>
            <person name="Temperton B."/>
            <person name="Saleska S.R."/>
            <person name="Tyson G.W."/>
            <person name="Rich V.I."/>
        </authorList>
    </citation>
    <scope>NUCLEOTIDE SEQUENCE [LARGE SCALE GENOMIC DNA]</scope>
    <source>
        <strain evidence="4 5">SMC7</strain>
    </source>
</reference>
<organism evidence="4 5">
    <name type="scientific">Candidatus Cryosericum terrychapinii</name>
    <dbReference type="NCBI Taxonomy" id="2290919"/>
    <lineage>
        <taxon>Bacteria</taxon>
        <taxon>Pseudomonadati</taxon>
        <taxon>Caldisericota/Cryosericota group</taxon>
        <taxon>Candidatus Cryosericota</taxon>
        <taxon>Candidatus Cryosericia</taxon>
        <taxon>Candidatus Cryosericales</taxon>
        <taxon>Candidatus Cryosericaceae</taxon>
        <taxon>Candidatus Cryosericum</taxon>
    </lineage>
</organism>
<dbReference type="PANTHER" id="PTHR43080:SF2">
    <property type="entry name" value="CBS DOMAIN-CONTAINING PROTEIN"/>
    <property type="match status" value="1"/>
</dbReference>
<feature type="domain" description="CBS" evidence="3">
    <location>
        <begin position="88"/>
        <end position="144"/>
    </location>
</feature>
<dbReference type="SUPFAM" id="SSF55874">
    <property type="entry name" value="ATPase domain of HSP90 chaperone/DNA topoisomerase II/histidine kinase"/>
    <property type="match status" value="1"/>
</dbReference>
<comment type="caution">
    <text evidence="4">The sequence shown here is derived from an EMBL/GenBank/DDBJ whole genome shotgun (WGS) entry which is preliminary data.</text>
</comment>
<name>A0A398CSS4_9BACT</name>
<dbReference type="AlphaFoldDB" id="A0A398CSS4"/>
<dbReference type="PROSITE" id="PS51371">
    <property type="entry name" value="CBS"/>
    <property type="match status" value="2"/>
</dbReference>
<dbReference type="SUPFAM" id="SSF54631">
    <property type="entry name" value="CBS-domain pair"/>
    <property type="match status" value="1"/>
</dbReference>
<keyword evidence="5" id="KW-1185">Reference proteome</keyword>
<accession>A0A398CSS4</accession>
<dbReference type="InterPro" id="IPR000644">
    <property type="entry name" value="CBS_dom"/>
</dbReference>
<evidence type="ECO:0000313" key="4">
    <source>
        <dbReference type="EMBL" id="RIE05603.1"/>
    </source>
</evidence>
<dbReference type="Pfam" id="PF13581">
    <property type="entry name" value="HATPase_c_2"/>
    <property type="match status" value="1"/>
</dbReference>
<keyword evidence="1 2" id="KW-0129">CBS domain</keyword>
<dbReference type="RefSeq" id="WP_119089562.1">
    <property type="nucleotide sequence ID" value="NZ_QXIS01000034.1"/>
</dbReference>
<evidence type="ECO:0000256" key="1">
    <source>
        <dbReference type="ARBA" id="ARBA00023122"/>
    </source>
</evidence>
<sequence>MSLERSVEALRYLELFSNLDASGIMSTTVHALHPEDRVAAARILMREKSISGVPIVDADFRLVGLISVSKIIEALADGRLADSVDSVMVRDVISLHAHDTFETILSCFQRFKFGRFPVVEEDGKLVGMITDTDVLSAIIRSFYSVYVHDQRRTMTLGSFSALSKEFENSADFVYDISCIGLENAGEGSARLKVFLQTKGFGESVVRRASVCAYEAEMNVCIHAGGQGSLRAIARNGEIIVRVEDEGPGIENIDLAMKEGWSTATDAIREMGFGAGMGLANIRRFSDHLVIISGKDKPTKLEMIFLAGKE</sequence>
<proteinExistence type="predicted"/>
<dbReference type="EMBL" id="QXIS01000034">
    <property type="protein sequence ID" value="RIE05603.1"/>
    <property type="molecule type" value="Genomic_DNA"/>
</dbReference>
<dbReference type="Gene3D" id="3.10.580.10">
    <property type="entry name" value="CBS-domain"/>
    <property type="match status" value="2"/>
</dbReference>
<dbReference type="Gene3D" id="3.30.565.10">
    <property type="entry name" value="Histidine kinase-like ATPase, C-terminal domain"/>
    <property type="match status" value="1"/>
</dbReference>